<evidence type="ECO:0000256" key="2">
    <source>
        <dbReference type="ARBA" id="ARBA00022723"/>
    </source>
</evidence>
<name>A0A2K3QMG8_9HYPO</name>
<dbReference type="GO" id="GO:0000981">
    <property type="term" value="F:DNA-binding transcription factor activity, RNA polymerase II-specific"/>
    <property type="evidence" value="ECO:0007669"/>
    <property type="project" value="InterPro"/>
</dbReference>
<evidence type="ECO:0000313" key="6">
    <source>
        <dbReference type="EMBL" id="PNY28730.1"/>
    </source>
</evidence>
<reference evidence="6 7" key="1">
    <citation type="submission" date="2017-08" db="EMBL/GenBank/DDBJ databases">
        <title>Harnessing the power of phylogenomics to disentangle the directionality and signatures of interkingdom host jumping in the parasitic fungal genus Tolypocladium.</title>
        <authorList>
            <person name="Quandt C.A."/>
            <person name="Patterson W."/>
            <person name="Spatafora J.W."/>
        </authorList>
    </citation>
    <scope>NUCLEOTIDE SEQUENCE [LARGE SCALE GENOMIC DNA]</scope>
    <source>
        <strain evidence="6 7">CBS 113982</strain>
    </source>
</reference>
<feature type="region of interest" description="Disordered" evidence="4">
    <location>
        <begin position="1"/>
        <end position="31"/>
    </location>
</feature>
<dbReference type="PROSITE" id="PS50048">
    <property type="entry name" value="ZN2_CY6_FUNGAL_2"/>
    <property type="match status" value="1"/>
</dbReference>
<accession>A0A2K3QMG8</accession>
<dbReference type="GO" id="GO:0005634">
    <property type="term" value="C:nucleus"/>
    <property type="evidence" value="ECO:0007669"/>
    <property type="project" value="UniProtKB-SubCell"/>
</dbReference>
<dbReference type="GO" id="GO:0003677">
    <property type="term" value="F:DNA binding"/>
    <property type="evidence" value="ECO:0007669"/>
    <property type="project" value="InterPro"/>
</dbReference>
<evidence type="ECO:0000256" key="4">
    <source>
        <dbReference type="SAM" id="MobiDB-lite"/>
    </source>
</evidence>
<feature type="domain" description="Zn(2)-C6 fungal-type" evidence="5">
    <location>
        <begin position="39"/>
        <end position="68"/>
    </location>
</feature>
<keyword evidence="3" id="KW-0539">Nucleus</keyword>
<protein>
    <submittedName>
        <fullName evidence="6">Transcriptional regulatory protein</fullName>
    </submittedName>
</protein>
<evidence type="ECO:0000256" key="3">
    <source>
        <dbReference type="ARBA" id="ARBA00023242"/>
    </source>
</evidence>
<dbReference type="EMBL" id="NRSZ01000218">
    <property type="protein sequence ID" value="PNY28730.1"/>
    <property type="molecule type" value="Genomic_DNA"/>
</dbReference>
<dbReference type="STRING" id="45235.A0A2K3QMG8"/>
<dbReference type="InterPro" id="IPR036864">
    <property type="entry name" value="Zn2-C6_fun-type_DNA-bd_sf"/>
</dbReference>
<gene>
    <name evidence="6" type="ORF">TCAP_01336</name>
</gene>
<comment type="subcellular location">
    <subcellularLocation>
        <location evidence="1">Nucleus</location>
    </subcellularLocation>
</comment>
<dbReference type="Pfam" id="PF00172">
    <property type="entry name" value="Zn_clus"/>
    <property type="match status" value="1"/>
</dbReference>
<dbReference type="Gene3D" id="4.10.240.10">
    <property type="entry name" value="Zn(2)-C6 fungal-type DNA-binding domain"/>
    <property type="match status" value="1"/>
</dbReference>
<dbReference type="InterPro" id="IPR001138">
    <property type="entry name" value="Zn2Cys6_DnaBD"/>
</dbReference>
<dbReference type="AlphaFoldDB" id="A0A2K3QMG8"/>
<dbReference type="PANTHER" id="PTHR31001:SF45">
    <property type="entry name" value="ZN(II)2CYS6 TRANSCRIPTION FACTOR (EUROFUNG)"/>
    <property type="match status" value="1"/>
</dbReference>
<keyword evidence="2" id="KW-0479">Metal-binding</keyword>
<dbReference type="OrthoDB" id="2269373at2759"/>
<dbReference type="SUPFAM" id="SSF57701">
    <property type="entry name" value="Zn2/Cys6 DNA-binding domain"/>
    <property type="match status" value="1"/>
</dbReference>
<dbReference type="SMART" id="SM00906">
    <property type="entry name" value="Fungal_trans"/>
    <property type="match status" value="1"/>
</dbReference>
<evidence type="ECO:0000313" key="7">
    <source>
        <dbReference type="Proteomes" id="UP000236621"/>
    </source>
</evidence>
<dbReference type="InterPro" id="IPR050613">
    <property type="entry name" value="Sec_Metabolite_Reg"/>
</dbReference>
<dbReference type="SMART" id="SM00066">
    <property type="entry name" value="GAL4"/>
    <property type="match status" value="1"/>
</dbReference>
<organism evidence="6 7">
    <name type="scientific">Tolypocladium capitatum</name>
    <dbReference type="NCBI Taxonomy" id="45235"/>
    <lineage>
        <taxon>Eukaryota</taxon>
        <taxon>Fungi</taxon>
        <taxon>Dikarya</taxon>
        <taxon>Ascomycota</taxon>
        <taxon>Pezizomycotina</taxon>
        <taxon>Sordariomycetes</taxon>
        <taxon>Hypocreomycetidae</taxon>
        <taxon>Hypocreales</taxon>
        <taxon>Ophiocordycipitaceae</taxon>
        <taxon>Tolypocladium</taxon>
    </lineage>
</organism>
<feature type="compositionally biased region" description="Pro residues" evidence="4">
    <location>
        <begin position="9"/>
        <end position="19"/>
    </location>
</feature>
<sequence>MSAEQSAPVPGPGPGPAPMPQAQQQPPDLSAMKLTRGTSCVLCQQRKVRCDKNKPCANCVKAGVECRVIPPVPPRRRKKRLQEKDLVERLKKYEGLLSEHGVKFEAIGHDLRSDGPQSDDVDQLENDVEGLNTSPEASVSPLAPQNEKPGSWFSLHKEVFRASEQLLQDSSEDEAEVGSTIHRAFDSMFSNQDGFPFIVGGRAPSVTGAHPSAIHIIQLWQIYIDNINPLLKITHIPTVQGQIIGATSQLEKAPKNIEALMFAIYVMAITSLEEPDVYRMFGEPKRELLGRYFTALQQALLNAGFMRSNDFISLQAYVLYLFAVRWFVDPRQVFCLIGIAVRIAQRMGLHRDPGGAGLPPFEVEQRRRLWWTIVGYDRRIGEMTGSTVTALSSGGDCKIPLNVNDSDLHIEGKEMPAPHTGPTEMLFALAHIEITMAVASNSNRDDFKMNNPDKAGPSAQGPGAKTPILTIRIAGQESPSYTFDGFCAHVEGTYLAQCDPKIPLHFFTLTMTRQSLCKMRIISFLVRMHNSEAMPIEEMERDSLFLQATQMIEYDNVIQSSESLRPFKWYSMHHFPFPAYMFLVQELRRRVSGAVVERAWEAITANYELRGLLNDLHTPMHTAFGNLFFKAWDAHEAAQKGSGRQVSPPRFIVALQERAEKRRKARAENRQDPSLEPVPVDFPRSRGPNQTPAGAGNTAIMTPPPVDQSMGGAQVQETSDMDWSYLVSGYQDVGSFPEFNNFGRFGYHLGGMGGGTGGPGGGNIFGNQ</sequence>
<dbReference type="CDD" id="cd00067">
    <property type="entry name" value="GAL4"/>
    <property type="match status" value="1"/>
</dbReference>
<dbReference type="GO" id="GO:0008270">
    <property type="term" value="F:zinc ion binding"/>
    <property type="evidence" value="ECO:0007669"/>
    <property type="project" value="InterPro"/>
</dbReference>
<evidence type="ECO:0000256" key="1">
    <source>
        <dbReference type="ARBA" id="ARBA00004123"/>
    </source>
</evidence>
<feature type="region of interest" description="Disordered" evidence="4">
    <location>
        <begin position="443"/>
        <end position="465"/>
    </location>
</feature>
<proteinExistence type="predicted"/>
<evidence type="ECO:0000259" key="5">
    <source>
        <dbReference type="PROSITE" id="PS50048"/>
    </source>
</evidence>
<dbReference type="Pfam" id="PF04082">
    <property type="entry name" value="Fungal_trans"/>
    <property type="match status" value="1"/>
</dbReference>
<dbReference type="Proteomes" id="UP000236621">
    <property type="component" value="Unassembled WGS sequence"/>
</dbReference>
<dbReference type="GO" id="GO:0006351">
    <property type="term" value="P:DNA-templated transcription"/>
    <property type="evidence" value="ECO:0007669"/>
    <property type="project" value="InterPro"/>
</dbReference>
<dbReference type="PANTHER" id="PTHR31001">
    <property type="entry name" value="UNCHARACTERIZED TRANSCRIPTIONAL REGULATORY PROTEIN"/>
    <property type="match status" value="1"/>
</dbReference>
<dbReference type="InterPro" id="IPR007219">
    <property type="entry name" value="XnlR_reg_dom"/>
</dbReference>
<keyword evidence="7" id="KW-1185">Reference proteome</keyword>
<dbReference type="CDD" id="cd12148">
    <property type="entry name" value="fungal_TF_MHR"/>
    <property type="match status" value="1"/>
</dbReference>
<comment type="caution">
    <text evidence="6">The sequence shown here is derived from an EMBL/GenBank/DDBJ whole genome shotgun (WGS) entry which is preliminary data.</text>
</comment>
<feature type="region of interest" description="Disordered" evidence="4">
    <location>
        <begin position="662"/>
        <end position="697"/>
    </location>
</feature>